<dbReference type="InterPro" id="IPR017871">
    <property type="entry name" value="ABC_transporter-like_CS"/>
</dbReference>
<keyword evidence="2" id="KW-0813">Transport</keyword>
<evidence type="ECO:0000259" key="5">
    <source>
        <dbReference type="PROSITE" id="PS50893"/>
    </source>
</evidence>
<dbReference type="InterPro" id="IPR027417">
    <property type="entry name" value="P-loop_NTPase"/>
</dbReference>
<dbReference type="PROSITE" id="PS00211">
    <property type="entry name" value="ABC_TRANSPORTER_1"/>
    <property type="match status" value="1"/>
</dbReference>
<keyword evidence="4 6" id="KW-0067">ATP-binding</keyword>
<keyword evidence="7" id="KW-1185">Reference proteome</keyword>
<gene>
    <name evidence="6" type="ORF">JOD01_001522</name>
</gene>
<dbReference type="PROSITE" id="PS50893">
    <property type="entry name" value="ABC_TRANSPORTER_2"/>
    <property type="match status" value="1"/>
</dbReference>
<dbReference type="Gene3D" id="3.40.50.300">
    <property type="entry name" value="P-loop containing nucleotide triphosphate hydrolases"/>
    <property type="match status" value="1"/>
</dbReference>
<evidence type="ECO:0000256" key="4">
    <source>
        <dbReference type="ARBA" id="ARBA00022840"/>
    </source>
</evidence>
<dbReference type="SMART" id="SM00382">
    <property type="entry name" value="AAA"/>
    <property type="match status" value="1"/>
</dbReference>
<protein>
    <submittedName>
        <fullName evidence="6">ABC-2 type transport system ATP-binding protein</fullName>
    </submittedName>
</protein>
<evidence type="ECO:0000256" key="1">
    <source>
        <dbReference type="ARBA" id="ARBA00005417"/>
    </source>
</evidence>
<dbReference type="SUPFAM" id="SSF52540">
    <property type="entry name" value="P-loop containing nucleoside triphosphate hydrolases"/>
    <property type="match status" value="1"/>
</dbReference>
<dbReference type="Proteomes" id="UP000717624">
    <property type="component" value="Unassembled WGS sequence"/>
</dbReference>
<evidence type="ECO:0000256" key="2">
    <source>
        <dbReference type="ARBA" id="ARBA00022448"/>
    </source>
</evidence>
<dbReference type="GO" id="GO:0005524">
    <property type="term" value="F:ATP binding"/>
    <property type="evidence" value="ECO:0007669"/>
    <property type="project" value="UniProtKB-KW"/>
</dbReference>
<evidence type="ECO:0000313" key="6">
    <source>
        <dbReference type="EMBL" id="MBM7589921.1"/>
    </source>
</evidence>
<dbReference type="AlphaFoldDB" id="A0A939BUT1"/>
<dbReference type="InterPro" id="IPR003593">
    <property type="entry name" value="AAA+_ATPase"/>
</dbReference>
<name>A0A939BUT1_9BACL</name>
<accession>A0A939BUT1</accession>
<evidence type="ECO:0000313" key="7">
    <source>
        <dbReference type="Proteomes" id="UP000717624"/>
    </source>
</evidence>
<reference evidence="6" key="1">
    <citation type="submission" date="2021-01" db="EMBL/GenBank/DDBJ databases">
        <title>Genomic Encyclopedia of Type Strains, Phase IV (KMG-IV): sequencing the most valuable type-strain genomes for metagenomic binning, comparative biology and taxonomic classification.</title>
        <authorList>
            <person name="Goeker M."/>
        </authorList>
    </citation>
    <scope>NUCLEOTIDE SEQUENCE</scope>
    <source>
        <strain evidence="6">DSM 25523</strain>
    </source>
</reference>
<dbReference type="Pfam" id="PF00005">
    <property type="entry name" value="ABC_tran"/>
    <property type="match status" value="1"/>
</dbReference>
<keyword evidence="3" id="KW-0547">Nucleotide-binding</keyword>
<dbReference type="InterPro" id="IPR003439">
    <property type="entry name" value="ABC_transporter-like_ATP-bd"/>
</dbReference>
<proteinExistence type="inferred from homology"/>
<comment type="similarity">
    <text evidence="1">Belongs to the ABC transporter superfamily.</text>
</comment>
<sequence length="310" mass="34201">MANKPILQVINATKRYAGKTVVDRLSFDLYKGEIVGLLGPNGAGKTTTMRMIVGLISITEGDVLVHGHSIKHRYVQAVSHLGGVIENPEFYPFFSGYENLRHYARMYADVSEQRIAEVVALIGLSDVIHKRSDAYSLGMKQRLGIAQALLHKPSLLVLDEPTNGLDPAGIREMRDYFKRIARSEGVAILVSSHLLSEIELMCDRVVIIQNGKLVDTQTVSAPLEDNQASVIAFEVDDPPKARQILAARYPEGADGIVAGTHTVSLPVERERITEILALLLAAQLRIFSVQPVRKNLEDRFLEKTGGNRIV</sequence>
<dbReference type="EMBL" id="JAFBEB010000004">
    <property type="protein sequence ID" value="MBM7589921.1"/>
    <property type="molecule type" value="Genomic_DNA"/>
</dbReference>
<dbReference type="GO" id="GO:0016887">
    <property type="term" value="F:ATP hydrolysis activity"/>
    <property type="evidence" value="ECO:0007669"/>
    <property type="project" value="InterPro"/>
</dbReference>
<dbReference type="RefSeq" id="WP_204517641.1">
    <property type="nucleotide sequence ID" value="NZ_BAABIN010000007.1"/>
</dbReference>
<dbReference type="PANTHER" id="PTHR43335:SF4">
    <property type="entry name" value="ABC TRANSPORTER, ATP-BINDING PROTEIN"/>
    <property type="match status" value="1"/>
</dbReference>
<comment type="caution">
    <text evidence="6">The sequence shown here is derived from an EMBL/GenBank/DDBJ whole genome shotgun (WGS) entry which is preliminary data.</text>
</comment>
<evidence type="ECO:0000256" key="3">
    <source>
        <dbReference type="ARBA" id="ARBA00022741"/>
    </source>
</evidence>
<dbReference type="PANTHER" id="PTHR43335">
    <property type="entry name" value="ABC TRANSPORTER, ATP-BINDING PROTEIN"/>
    <property type="match status" value="1"/>
</dbReference>
<feature type="domain" description="ABC transporter" evidence="5">
    <location>
        <begin position="7"/>
        <end position="235"/>
    </location>
</feature>
<organism evidence="6 7">
    <name type="scientific">Brevibacillus fulvus</name>
    <dbReference type="NCBI Taxonomy" id="1125967"/>
    <lineage>
        <taxon>Bacteria</taxon>
        <taxon>Bacillati</taxon>
        <taxon>Bacillota</taxon>
        <taxon>Bacilli</taxon>
        <taxon>Bacillales</taxon>
        <taxon>Paenibacillaceae</taxon>
        <taxon>Brevibacillus</taxon>
    </lineage>
</organism>